<evidence type="ECO:0000313" key="2">
    <source>
        <dbReference type="Proteomes" id="UP001596157"/>
    </source>
</evidence>
<protein>
    <submittedName>
        <fullName evidence="1">Uncharacterized protein</fullName>
    </submittedName>
</protein>
<organism evidence="1 2">
    <name type="scientific">Actinokineospora guangxiensis</name>
    <dbReference type="NCBI Taxonomy" id="1490288"/>
    <lineage>
        <taxon>Bacteria</taxon>
        <taxon>Bacillati</taxon>
        <taxon>Actinomycetota</taxon>
        <taxon>Actinomycetes</taxon>
        <taxon>Pseudonocardiales</taxon>
        <taxon>Pseudonocardiaceae</taxon>
        <taxon>Actinokineospora</taxon>
    </lineage>
</organism>
<evidence type="ECO:0000313" key="1">
    <source>
        <dbReference type="EMBL" id="MFC5288063.1"/>
    </source>
</evidence>
<dbReference type="RefSeq" id="WP_378247635.1">
    <property type="nucleotide sequence ID" value="NZ_JBHSKF010000005.1"/>
</dbReference>
<reference evidence="2" key="1">
    <citation type="journal article" date="2019" name="Int. J. Syst. Evol. Microbiol.">
        <title>The Global Catalogue of Microorganisms (GCM) 10K type strain sequencing project: providing services to taxonomists for standard genome sequencing and annotation.</title>
        <authorList>
            <consortium name="The Broad Institute Genomics Platform"/>
            <consortium name="The Broad Institute Genome Sequencing Center for Infectious Disease"/>
            <person name="Wu L."/>
            <person name="Ma J."/>
        </authorList>
    </citation>
    <scope>NUCLEOTIDE SEQUENCE [LARGE SCALE GENOMIC DNA]</scope>
    <source>
        <strain evidence="2">CCUG 59778</strain>
    </source>
</reference>
<dbReference type="EMBL" id="JBHSKF010000005">
    <property type="protein sequence ID" value="MFC5288063.1"/>
    <property type="molecule type" value="Genomic_DNA"/>
</dbReference>
<dbReference type="Proteomes" id="UP001596157">
    <property type="component" value="Unassembled WGS sequence"/>
</dbReference>
<gene>
    <name evidence="1" type="ORF">ACFPM7_13470</name>
</gene>
<comment type="caution">
    <text evidence="1">The sequence shown here is derived from an EMBL/GenBank/DDBJ whole genome shotgun (WGS) entry which is preliminary data.</text>
</comment>
<keyword evidence="2" id="KW-1185">Reference proteome</keyword>
<accession>A0ABW0ENZ5</accession>
<name>A0ABW0ENZ5_9PSEU</name>
<proteinExistence type="predicted"/>
<sequence>MATLILAGGSPTAAAYAGFAAGRVPDARLVLTRDLNVRALLRRDPTPVADLLRARPEAVVVVAAVRRAATSGLLRTLLEFLDVDAPALPVAVGSFAAHARVLDHGLIPLLGPRVLPTVFLPEHHADLGVLTEALATLTAQDARAGH</sequence>